<name>A0A9W4D1S8_BLUGR</name>
<comment type="caution">
    <text evidence="1">The sequence shown here is derived from an EMBL/GenBank/DDBJ whole genome shotgun (WGS) entry which is preliminary data.</text>
</comment>
<protein>
    <submittedName>
        <fullName evidence="1">BgTH12-04955</fullName>
    </submittedName>
</protein>
<reference evidence="1" key="1">
    <citation type="submission" date="2020-10" db="EMBL/GenBank/DDBJ databases">
        <authorList>
            <person name="Muller C M."/>
        </authorList>
    </citation>
    <scope>NUCLEOTIDE SEQUENCE</scope>
    <source>
        <strain evidence="1">THUN-12</strain>
    </source>
</reference>
<proteinExistence type="predicted"/>
<evidence type="ECO:0000313" key="1">
    <source>
        <dbReference type="EMBL" id="CAD6502362.1"/>
    </source>
</evidence>
<dbReference type="AlphaFoldDB" id="A0A9W4D1S8"/>
<organism evidence="1 2">
    <name type="scientific">Blumeria graminis f. sp. triticale</name>
    <dbReference type="NCBI Taxonomy" id="1689686"/>
    <lineage>
        <taxon>Eukaryota</taxon>
        <taxon>Fungi</taxon>
        <taxon>Dikarya</taxon>
        <taxon>Ascomycota</taxon>
        <taxon>Pezizomycotina</taxon>
        <taxon>Leotiomycetes</taxon>
        <taxon>Erysiphales</taxon>
        <taxon>Erysiphaceae</taxon>
        <taxon>Blumeria</taxon>
    </lineage>
</organism>
<dbReference type="Proteomes" id="UP000683417">
    <property type="component" value="Unassembled WGS sequence"/>
</dbReference>
<sequence length="24" mass="2926">MKYGKRFVRLTMELPIQPIEYPSQ</sequence>
<accession>A0A9W4D1S8</accession>
<evidence type="ECO:0000313" key="2">
    <source>
        <dbReference type="Proteomes" id="UP000683417"/>
    </source>
</evidence>
<dbReference type="EMBL" id="CAJHIT010000006">
    <property type="protein sequence ID" value="CAD6502362.1"/>
    <property type="molecule type" value="Genomic_DNA"/>
</dbReference>
<gene>
    <name evidence="1" type="ORF">BGTH12_LOCUS3720</name>
</gene>